<evidence type="ECO:0000313" key="1">
    <source>
        <dbReference type="EMBL" id="KAK4721877.1"/>
    </source>
</evidence>
<reference evidence="1 2" key="1">
    <citation type="submission" date="2023-10" db="EMBL/GenBank/DDBJ databases">
        <title>Genome-Wide Identification Analysis in wild type Solanum Pinnatisectum Reveals Some Genes Defensing Phytophthora Infestans.</title>
        <authorList>
            <person name="Sun C."/>
        </authorList>
    </citation>
    <scope>NUCLEOTIDE SEQUENCE [LARGE SCALE GENOMIC DNA]</scope>
    <source>
        <strain evidence="1">LQN</strain>
        <tissue evidence="1">Leaf</tissue>
    </source>
</reference>
<organism evidence="1 2">
    <name type="scientific">Solanum pinnatisectum</name>
    <name type="common">tansyleaf nightshade</name>
    <dbReference type="NCBI Taxonomy" id="50273"/>
    <lineage>
        <taxon>Eukaryota</taxon>
        <taxon>Viridiplantae</taxon>
        <taxon>Streptophyta</taxon>
        <taxon>Embryophyta</taxon>
        <taxon>Tracheophyta</taxon>
        <taxon>Spermatophyta</taxon>
        <taxon>Magnoliopsida</taxon>
        <taxon>eudicotyledons</taxon>
        <taxon>Gunneridae</taxon>
        <taxon>Pentapetalae</taxon>
        <taxon>asterids</taxon>
        <taxon>lamiids</taxon>
        <taxon>Solanales</taxon>
        <taxon>Solanaceae</taxon>
        <taxon>Solanoideae</taxon>
        <taxon>Solaneae</taxon>
        <taxon>Solanum</taxon>
    </lineage>
</organism>
<dbReference type="EMBL" id="JAWPEI010000007">
    <property type="protein sequence ID" value="KAK4721877.1"/>
    <property type="molecule type" value="Genomic_DNA"/>
</dbReference>
<keyword evidence="2" id="KW-1185">Reference proteome</keyword>
<sequence>MSVAAYEAKFHVLSRYAMQLVTTKEERIRLFVNGLNYELQVLFVHMTSARKNFNEVTDFVKKVEGVRRDD</sequence>
<protein>
    <submittedName>
        <fullName evidence="1">Uncharacterized protein</fullName>
    </submittedName>
</protein>
<accession>A0AAV9L9D0</accession>
<proteinExistence type="predicted"/>
<dbReference type="Proteomes" id="UP001311915">
    <property type="component" value="Unassembled WGS sequence"/>
</dbReference>
<comment type="caution">
    <text evidence="1">The sequence shown here is derived from an EMBL/GenBank/DDBJ whole genome shotgun (WGS) entry which is preliminary data.</text>
</comment>
<gene>
    <name evidence="1" type="ORF">R3W88_012110</name>
</gene>
<evidence type="ECO:0000313" key="2">
    <source>
        <dbReference type="Proteomes" id="UP001311915"/>
    </source>
</evidence>
<name>A0AAV9L9D0_9SOLN</name>
<dbReference type="AlphaFoldDB" id="A0AAV9L9D0"/>